<dbReference type="OrthoDB" id="415825at2759"/>
<name>A0A2J6RDJ6_HYAVF</name>
<dbReference type="PROSITE" id="PS51387">
    <property type="entry name" value="FAD_PCMH"/>
    <property type="match status" value="1"/>
</dbReference>
<dbReference type="EMBL" id="KZ613950">
    <property type="protein sequence ID" value="PMD36579.1"/>
    <property type="molecule type" value="Genomic_DNA"/>
</dbReference>
<dbReference type="InterPro" id="IPR012951">
    <property type="entry name" value="BBE"/>
</dbReference>
<evidence type="ECO:0000313" key="8">
    <source>
        <dbReference type="Proteomes" id="UP000235786"/>
    </source>
</evidence>
<keyword evidence="4" id="KW-0560">Oxidoreductase</keyword>
<dbReference type="InterPro" id="IPR050416">
    <property type="entry name" value="FAD-linked_Oxidoreductase"/>
</dbReference>
<dbReference type="Gene3D" id="3.30.43.10">
    <property type="entry name" value="Uridine Diphospho-n-acetylenolpyruvylglucosamine Reductase, domain 2"/>
    <property type="match status" value="1"/>
</dbReference>
<dbReference type="InterPro" id="IPR016164">
    <property type="entry name" value="FAD-linked_Oxase-like_C"/>
</dbReference>
<dbReference type="Pfam" id="PF08031">
    <property type="entry name" value="BBE"/>
    <property type="match status" value="1"/>
</dbReference>
<dbReference type="GO" id="GO:0071949">
    <property type="term" value="F:FAD binding"/>
    <property type="evidence" value="ECO:0007669"/>
    <property type="project" value="InterPro"/>
</dbReference>
<organism evidence="7 8">
    <name type="scientific">Hyaloscypha variabilis (strain UAMH 11265 / GT02V1 / F)</name>
    <name type="common">Meliniomyces variabilis</name>
    <dbReference type="NCBI Taxonomy" id="1149755"/>
    <lineage>
        <taxon>Eukaryota</taxon>
        <taxon>Fungi</taxon>
        <taxon>Dikarya</taxon>
        <taxon>Ascomycota</taxon>
        <taxon>Pezizomycotina</taxon>
        <taxon>Leotiomycetes</taxon>
        <taxon>Helotiales</taxon>
        <taxon>Hyaloscyphaceae</taxon>
        <taxon>Hyaloscypha</taxon>
        <taxon>Hyaloscypha variabilis</taxon>
    </lineage>
</organism>
<feature type="region of interest" description="Disordered" evidence="5">
    <location>
        <begin position="1"/>
        <end position="21"/>
    </location>
</feature>
<dbReference type="InterPro" id="IPR036318">
    <property type="entry name" value="FAD-bd_PCMH-like_sf"/>
</dbReference>
<keyword evidence="3" id="KW-0274">FAD</keyword>
<comment type="similarity">
    <text evidence="1">Belongs to the oxygen-dependent FAD-linked oxidoreductase family.</text>
</comment>
<dbReference type="InterPro" id="IPR016167">
    <property type="entry name" value="FAD-bd_PCMH_sub1"/>
</dbReference>
<keyword evidence="2" id="KW-0285">Flavoprotein</keyword>
<sequence length="473" mass="51012">MTTPATNADATLRTPPALPGSSVSALELEAPILLKLQTTSPSLKIYTPSHPSFKIINTYFNLSLTAHPLAITRPTNTLQISQILSFTSTHSIPFTVRSGGHDSYGRSAISGSLIIDVRELDEIVLSSDQTSVRIGGGVISENLTKFLAPHGLVAVQGGCSSVGYTNWAACGGYGTLNGRFGMGCDQIIGARVVNYNGDVVDADEEMLWGLRGGGCAFGAVVSLDIKVYRLQKMLAGLLAFPIAEAREVLSSYRDLLGKVCPDAYGGLMGLMAIPGVGKVLMFMFTWASEDLEAGSAFLGELRNLGKVVMDTVKETTLASWTEVGKAFSPTFIYTNIRTAYVKELSEPFIDLLLKHVDKIPAGTKAMFIVHVVHGHATKPTPNSCFGMREPHVWVGIHGQTLAEENKQEAFSWADEVVEELTEGGLLMKGGYVALMGENEPTEDCFGDNWGRLKELKNKLDPNLFFRNTVPSLA</sequence>
<feature type="domain" description="FAD-binding PCMH-type" evidence="6">
    <location>
        <begin position="64"/>
        <end position="230"/>
    </location>
</feature>
<dbReference type="SUPFAM" id="SSF55103">
    <property type="entry name" value="FAD-linked oxidases, C-terminal domain"/>
    <property type="match status" value="1"/>
</dbReference>
<dbReference type="PANTHER" id="PTHR42973">
    <property type="entry name" value="BINDING OXIDOREDUCTASE, PUTATIVE (AFU_ORTHOLOGUE AFUA_1G17690)-RELATED"/>
    <property type="match status" value="1"/>
</dbReference>
<dbReference type="Gene3D" id="3.30.465.10">
    <property type="match status" value="1"/>
</dbReference>
<dbReference type="Proteomes" id="UP000235786">
    <property type="component" value="Unassembled WGS sequence"/>
</dbReference>
<evidence type="ECO:0000256" key="5">
    <source>
        <dbReference type="SAM" id="MobiDB-lite"/>
    </source>
</evidence>
<dbReference type="Pfam" id="PF01565">
    <property type="entry name" value="FAD_binding_4"/>
    <property type="match status" value="1"/>
</dbReference>
<dbReference type="SUPFAM" id="SSF56176">
    <property type="entry name" value="FAD-binding/transporter-associated domain-like"/>
    <property type="match status" value="1"/>
</dbReference>
<dbReference type="AlphaFoldDB" id="A0A2J6RDJ6"/>
<proteinExistence type="inferred from homology"/>
<evidence type="ECO:0000313" key="7">
    <source>
        <dbReference type="EMBL" id="PMD36579.1"/>
    </source>
</evidence>
<gene>
    <name evidence="7" type="ORF">L207DRAFT_636553</name>
</gene>
<evidence type="ECO:0000259" key="6">
    <source>
        <dbReference type="PROSITE" id="PS51387"/>
    </source>
</evidence>
<dbReference type="STRING" id="1149755.A0A2J6RDJ6"/>
<accession>A0A2J6RDJ6</accession>
<evidence type="ECO:0000256" key="3">
    <source>
        <dbReference type="ARBA" id="ARBA00022827"/>
    </source>
</evidence>
<keyword evidence="8" id="KW-1185">Reference proteome</keyword>
<reference evidence="7 8" key="1">
    <citation type="submission" date="2016-04" db="EMBL/GenBank/DDBJ databases">
        <title>A degradative enzymes factory behind the ericoid mycorrhizal symbiosis.</title>
        <authorList>
            <consortium name="DOE Joint Genome Institute"/>
            <person name="Martino E."/>
            <person name="Morin E."/>
            <person name="Grelet G."/>
            <person name="Kuo A."/>
            <person name="Kohler A."/>
            <person name="Daghino S."/>
            <person name="Barry K."/>
            <person name="Choi C."/>
            <person name="Cichocki N."/>
            <person name="Clum A."/>
            <person name="Copeland A."/>
            <person name="Hainaut M."/>
            <person name="Haridas S."/>
            <person name="Labutti K."/>
            <person name="Lindquist E."/>
            <person name="Lipzen A."/>
            <person name="Khouja H.-R."/>
            <person name="Murat C."/>
            <person name="Ohm R."/>
            <person name="Olson A."/>
            <person name="Spatafora J."/>
            <person name="Veneault-Fourrey C."/>
            <person name="Henrissat B."/>
            <person name="Grigoriev I."/>
            <person name="Martin F."/>
            <person name="Perotto S."/>
        </authorList>
    </citation>
    <scope>NUCLEOTIDE SEQUENCE [LARGE SCALE GENOMIC DNA]</scope>
    <source>
        <strain evidence="7 8">F</strain>
    </source>
</reference>
<dbReference type="PANTHER" id="PTHR42973:SF7">
    <property type="entry name" value="FAD-BINDING PCMH-TYPE DOMAIN-CONTAINING PROTEIN"/>
    <property type="match status" value="1"/>
</dbReference>
<dbReference type="GO" id="GO:0016491">
    <property type="term" value="F:oxidoreductase activity"/>
    <property type="evidence" value="ECO:0007669"/>
    <property type="project" value="UniProtKB-KW"/>
</dbReference>
<protein>
    <submittedName>
        <fullName evidence="7">FAD-binding domain-containing protein</fullName>
    </submittedName>
</protein>
<evidence type="ECO:0000256" key="1">
    <source>
        <dbReference type="ARBA" id="ARBA00005466"/>
    </source>
</evidence>
<dbReference type="Gene3D" id="3.40.462.20">
    <property type="match status" value="1"/>
</dbReference>
<dbReference type="InterPro" id="IPR016166">
    <property type="entry name" value="FAD-bd_PCMH"/>
</dbReference>
<evidence type="ECO:0000256" key="2">
    <source>
        <dbReference type="ARBA" id="ARBA00022630"/>
    </source>
</evidence>
<dbReference type="InterPro" id="IPR016169">
    <property type="entry name" value="FAD-bd_PCMH_sub2"/>
</dbReference>
<evidence type="ECO:0000256" key="4">
    <source>
        <dbReference type="ARBA" id="ARBA00023002"/>
    </source>
</evidence>
<dbReference type="InterPro" id="IPR006094">
    <property type="entry name" value="Oxid_FAD_bind_N"/>
</dbReference>